<dbReference type="InterPro" id="IPR007110">
    <property type="entry name" value="Ig-like_dom"/>
</dbReference>
<feature type="chain" id="PRO_5044278059" description="Ig-like domain-containing protein" evidence="17">
    <location>
        <begin position="30"/>
        <end position="335"/>
    </location>
</feature>
<dbReference type="GO" id="GO:0002891">
    <property type="term" value="P:positive regulation of immunoglobulin mediated immune response"/>
    <property type="evidence" value="ECO:0007669"/>
    <property type="project" value="TreeGrafter"/>
</dbReference>
<dbReference type="PANTHER" id="PTHR47011">
    <property type="entry name" value="CD226 ANTIGEN"/>
    <property type="match status" value="1"/>
</dbReference>
<dbReference type="GeneTree" id="ENSGT00500000044993"/>
<keyword evidence="10 16" id="KW-1133">Transmembrane helix</keyword>
<evidence type="ECO:0000256" key="8">
    <source>
        <dbReference type="ARBA" id="ARBA00022889"/>
    </source>
</evidence>
<comment type="subunit">
    <text evidence="15">Cis- and trans-homodimer. Can form trans-heterodimers.</text>
</comment>
<keyword evidence="4" id="KW-1003">Cell membrane</keyword>
<evidence type="ECO:0000256" key="10">
    <source>
        <dbReference type="ARBA" id="ARBA00022989"/>
    </source>
</evidence>
<evidence type="ECO:0000256" key="6">
    <source>
        <dbReference type="ARBA" id="ARBA00022729"/>
    </source>
</evidence>
<keyword evidence="8" id="KW-0130">Cell adhesion</keyword>
<reference evidence="20" key="1">
    <citation type="journal article" date="2014" name="Science">
        <title>Nonhuman genetics. Genomic basis for the convergent evolution of electric organs.</title>
        <authorList>
            <person name="Gallant J.R."/>
            <person name="Traeger L.L."/>
            <person name="Volkening J.D."/>
            <person name="Moffett H."/>
            <person name="Chen P.H."/>
            <person name="Novina C.D."/>
            <person name="Phillips G.N.Jr."/>
            <person name="Anand R."/>
            <person name="Wells G.B."/>
            <person name="Pinch M."/>
            <person name="Guth R."/>
            <person name="Unguez G.A."/>
            <person name="Albert J.S."/>
            <person name="Zakon H.H."/>
            <person name="Samanta M.P."/>
            <person name="Sussman M.R."/>
        </authorList>
    </citation>
    <scope>NUCLEOTIDE SEQUENCE [LARGE SCALE GENOMIC DNA]</scope>
</reference>
<evidence type="ECO:0000256" key="12">
    <source>
        <dbReference type="ARBA" id="ARBA00023157"/>
    </source>
</evidence>
<reference evidence="19" key="3">
    <citation type="submission" date="2020-05" db="EMBL/GenBank/DDBJ databases">
        <title>Electrophorus electricus (electric eel) genome, fEleEle1, primary haplotype.</title>
        <authorList>
            <person name="Myers G."/>
            <person name="Meyer A."/>
            <person name="Fedrigo O."/>
            <person name="Formenti G."/>
            <person name="Rhie A."/>
            <person name="Tracey A."/>
            <person name="Sims Y."/>
            <person name="Jarvis E.D."/>
        </authorList>
    </citation>
    <scope>NUCLEOTIDE SEQUENCE [LARGE SCALE GENOMIC DNA]</scope>
</reference>
<dbReference type="GO" id="GO:0009897">
    <property type="term" value="C:external side of plasma membrane"/>
    <property type="evidence" value="ECO:0007669"/>
    <property type="project" value="TreeGrafter"/>
</dbReference>
<evidence type="ECO:0000256" key="5">
    <source>
        <dbReference type="ARBA" id="ARBA00022692"/>
    </source>
</evidence>
<evidence type="ECO:0000313" key="19">
    <source>
        <dbReference type="Ensembl" id="ENSEEEP00000020357.2"/>
    </source>
</evidence>
<dbReference type="InterPro" id="IPR013783">
    <property type="entry name" value="Ig-like_fold"/>
</dbReference>
<feature type="domain" description="Ig-like" evidence="18">
    <location>
        <begin position="164"/>
        <end position="248"/>
    </location>
</feature>
<reference evidence="20" key="2">
    <citation type="journal article" date="2017" name="Sci. Adv.">
        <title>A tail of two voltages: Proteomic comparison of the three electric organs of the electric eel.</title>
        <authorList>
            <person name="Traeger L.L."/>
            <person name="Sabat G."/>
            <person name="Barrett-Wilt G.A."/>
            <person name="Wells G.B."/>
            <person name="Sussman M.R."/>
        </authorList>
    </citation>
    <scope>NUCLEOTIDE SEQUENCE [LARGE SCALE GENOMIC DNA]</scope>
</reference>
<evidence type="ECO:0000259" key="18">
    <source>
        <dbReference type="PROSITE" id="PS50835"/>
    </source>
</evidence>
<keyword evidence="12" id="KW-1015">Disulfide bond</keyword>
<evidence type="ECO:0000256" key="9">
    <source>
        <dbReference type="ARBA" id="ARBA00022949"/>
    </source>
</evidence>
<dbReference type="GO" id="GO:0050839">
    <property type="term" value="F:cell adhesion molecule binding"/>
    <property type="evidence" value="ECO:0007669"/>
    <property type="project" value="TreeGrafter"/>
</dbReference>
<dbReference type="STRING" id="8005.ENSEEEP00000020357"/>
<protein>
    <recommendedName>
        <fullName evidence="18">Ig-like domain-containing protein</fullName>
    </recommendedName>
</protein>
<keyword evidence="9" id="KW-0965">Cell junction</keyword>
<evidence type="ECO:0000313" key="20">
    <source>
        <dbReference type="Proteomes" id="UP000314983"/>
    </source>
</evidence>
<keyword evidence="5 16" id="KW-0812">Transmembrane</keyword>
<dbReference type="SMART" id="SM00409">
    <property type="entry name" value="IG"/>
    <property type="match status" value="2"/>
</dbReference>
<dbReference type="GO" id="GO:0002729">
    <property type="term" value="P:positive regulation of natural killer cell cytokine production"/>
    <property type="evidence" value="ECO:0007669"/>
    <property type="project" value="InterPro"/>
</dbReference>
<keyword evidence="6 17" id="KW-0732">Signal</keyword>
<evidence type="ECO:0000256" key="7">
    <source>
        <dbReference type="ARBA" id="ARBA00022737"/>
    </source>
</evidence>
<comment type="subcellular location">
    <subcellularLocation>
        <location evidence="2">Cell junction</location>
        <location evidence="2">Adherens junction</location>
    </subcellularLocation>
    <subcellularLocation>
        <location evidence="1">Cell membrane</location>
        <topology evidence="1">Single-pass type I membrane protein</topology>
    </subcellularLocation>
</comment>
<evidence type="ECO:0000256" key="3">
    <source>
        <dbReference type="ARBA" id="ARBA00007810"/>
    </source>
</evidence>
<dbReference type="Proteomes" id="UP000314983">
    <property type="component" value="Chromosome 5"/>
</dbReference>
<reference evidence="19" key="5">
    <citation type="submission" date="2025-09" db="UniProtKB">
        <authorList>
            <consortium name="Ensembl"/>
        </authorList>
    </citation>
    <scope>IDENTIFICATION</scope>
</reference>
<keyword evidence="11 16" id="KW-0472">Membrane</keyword>
<evidence type="ECO:0000256" key="17">
    <source>
        <dbReference type="SAM" id="SignalP"/>
    </source>
</evidence>
<dbReference type="Gene3D" id="2.60.40.10">
    <property type="entry name" value="Immunoglobulins"/>
    <property type="match status" value="2"/>
</dbReference>
<evidence type="ECO:0000256" key="15">
    <source>
        <dbReference type="ARBA" id="ARBA00062858"/>
    </source>
</evidence>
<proteinExistence type="inferred from homology"/>
<keyword evidence="7" id="KW-0677">Repeat</keyword>
<name>A0A4W4F8C9_ELEEL</name>
<dbReference type="PANTHER" id="PTHR47011:SF1">
    <property type="entry name" value="CD226 ANTIGEN"/>
    <property type="match status" value="1"/>
</dbReference>
<dbReference type="AlphaFoldDB" id="A0A4W4F8C9"/>
<feature type="transmembrane region" description="Helical" evidence="16">
    <location>
        <begin position="255"/>
        <end position="276"/>
    </location>
</feature>
<dbReference type="InterPro" id="IPR036179">
    <property type="entry name" value="Ig-like_dom_sf"/>
</dbReference>
<dbReference type="InterPro" id="IPR013106">
    <property type="entry name" value="Ig_V-set"/>
</dbReference>
<evidence type="ECO:0000256" key="14">
    <source>
        <dbReference type="ARBA" id="ARBA00058274"/>
    </source>
</evidence>
<evidence type="ECO:0000256" key="1">
    <source>
        <dbReference type="ARBA" id="ARBA00004251"/>
    </source>
</evidence>
<gene>
    <name evidence="19" type="primary">CD226</name>
</gene>
<evidence type="ECO:0000256" key="4">
    <source>
        <dbReference type="ARBA" id="ARBA00022475"/>
    </source>
</evidence>
<sequence length="335" mass="37462">MDAVPKDCWYFLVLVISLPFLKVSEQVRASGSSVWLQDGMVLDCLCPWTGKLSMVSWIKQPDKELLAIYHPEYGAHFAKMYDGRVEFLKASPMDGSISIRNVTDKDVGLYSCSLQAFPEGSWTKDTLVEKQVISATTSIHPDSELTVSENDNLTLRCLHVRNDPVNGVTMERLKVREGGDVRGQVLAVCSVHQGSVELREFVSRGSVTCSDTANVSLHLHPVSQEDGGMYRCHISTNNDSYASTILLTVFPSRGWRLFSVGLNLFVLIRCCVVLNLTKLHKSKLFRLSLNTRPMIVNTRLMIVKSLSLWYIPSVPSIIWQDITARLGNINTVLVL</sequence>
<feature type="domain" description="Ig-like" evidence="18">
    <location>
        <begin position="19"/>
        <end position="134"/>
    </location>
</feature>
<dbReference type="Ensembl" id="ENSEEET00000020583.2">
    <property type="protein sequence ID" value="ENSEEEP00000020357.2"/>
    <property type="gene ID" value="ENSEEEG00000009930.2"/>
</dbReference>
<dbReference type="Pfam" id="PF07686">
    <property type="entry name" value="V-set"/>
    <property type="match status" value="2"/>
</dbReference>
<reference evidence="19" key="4">
    <citation type="submission" date="2025-08" db="UniProtKB">
        <authorList>
            <consortium name="Ensembl"/>
        </authorList>
    </citation>
    <scope>IDENTIFICATION</scope>
</reference>
<evidence type="ECO:0000256" key="2">
    <source>
        <dbReference type="ARBA" id="ARBA00004536"/>
    </source>
</evidence>
<dbReference type="InterPro" id="IPR003599">
    <property type="entry name" value="Ig_sub"/>
</dbReference>
<evidence type="ECO:0000256" key="11">
    <source>
        <dbReference type="ARBA" id="ARBA00023136"/>
    </source>
</evidence>
<evidence type="ECO:0000256" key="13">
    <source>
        <dbReference type="ARBA" id="ARBA00023180"/>
    </source>
</evidence>
<evidence type="ECO:0000256" key="16">
    <source>
        <dbReference type="SAM" id="Phobius"/>
    </source>
</evidence>
<dbReference type="GO" id="GO:0007155">
    <property type="term" value="P:cell adhesion"/>
    <property type="evidence" value="ECO:0007669"/>
    <property type="project" value="UniProtKB-KW"/>
</dbReference>
<comment type="similarity">
    <text evidence="3">Belongs to the nectin family.</text>
</comment>
<dbReference type="PROSITE" id="PS50835">
    <property type="entry name" value="IG_LIKE"/>
    <property type="match status" value="2"/>
</dbReference>
<feature type="signal peptide" evidence="17">
    <location>
        <begin position="1"/>
        <end position="29"/>
    </location>
</feature>
<accession>A0A4W4F8C9</accession>
<dbReference type="OMA" id="VYHCSVQ"/>
<comment type="function">
    <text evidence="14">Cell adhesion molecule that promotes cell-cell contacts and plays important roles in the development of the nervous system. Acts by forming homophilic or heterophilic trans-dimers.</text>
</comment>
<keyword evidence="13" id="KW-0325">Glycoprotein</keyword>
<organism evidence="19 20">
    <name type="scientific">Electrophorus electricus</name>
    <name type="common">Electric eel</name>
    <name type="synonym">Gymnotus electricus</name>
    <dbReference type="NCBI Taxonomy" id="8005"/>
    <lineage>
        <taxon>Eukaryota</taxon>
        <taxon>Metazoa</taxon>
        <taxon>Chordata</taxon>
        <taxon>Craniata</taxon>
        <taxon>Vertebrata</taxon>
        <taxon>Euteleostomi</taxon>
        <taxon>Actinopterygii</taxon>
        <taxon>Neopterygii</taxon>
        <taxon>Teleostei</taxon>
        <taxon>Ostariophysi</taxon>
        <taxon>Gymnotiformes</taxon>
        <taxon>Gymnotoidei</taxon>
        <taxon>Gymnotidae</taxon>
        <taxon>Electrophorus</taxon>
    </lineage>
</organism>
<dbReference type="GO" id="GO:0005912">
    <property type="term" value="C:adherens junction"/>
    <property type="evidence" value="ECO:0007669"/>
    <property type="project" value="UniProtKB-SubCell"/>
</dbReference>
<dbReference type="SUPFAM" id="SSF48726">
    <property type="entry name" value="Immunoglobulin"/>
    <property type="match status" value="2"/>
</dbReference>
<dbReference type="InterPro" id="IPR042842">
    <property type="entry name" value="CD226"/>
</dbReference>
<keyword evidence="20" id="KW-1185">Reference proteome</keyword>
<dbReference type="FunFam" id="2.60.40.10:FF:000304">
    <property type="entry name" value="Nectin cell adhesion molecule 1"/>
    <property type="match status" value="1"/>
</dbReference>